<keyword evidence="1" id="KW-0963">Cytoplasm</keyword>
<dbReference type="UniPathway" id="UPA00057">
    <property type="reaction ID" value="UER00098"/>
</dbReference>
<evidence type="ECO:0000256" key="4">
    <source>
        <dbReference type="ARBA" id="ARBA00022741"/>
    </source>
</evidence>
<keyword evidence="8" id="KW-0443">Lipid metabolism</keyword>
<dbReference type="EMBL" id="ASWJ01000007">
    <property type="protein sequence ID" value="EOW83819.1"/>
    <property type="molecule type" value="Genomic_DNA"/>
</dbReference>
<name>S0K0V2_9ENTE</name>
<dbReference type="InterPro" id="IPR036554">
    <property type="entry name" value="GHMP_kinase_C_sf"/>
</dbReference>
<dbReference type="GO" id="GO:0019287">
    <property type="term" value="P:isopentenyl diphosphate biosynthetic process, mevalonate pathway"/>
    <property type="evidence" value="ECO:0007669"/>
    <property type="project" value="UniProtKB-UniPathway"/>
</dbReference>
<keyword evidence="3" id="KW-0808">Transferase</keyword>
<comment type="pathway">
    <text evidence="9">Isoprenoid biosynthesis; isopentenyl diphosphate biosynthesis via mevalonate pathway; isopentenyl diphosphate from (R)-mevalonate: step 1/3.</text>
</comment>
<dbReference type="InterPro" id="IPR014721">
    <property type="entry name" value="Ribsml_uS5_D2-typ_fold_subgr"/>
</dbReference>
<dbReference type="PATRIC" id="fig|1121865.3.peg.2345"/>
<dbReference type="Pfam" id="PF08544">
    <property type="entry name" value="GHMP_kinases_C"/>
    <property type="match status" value="1"/>
</dbReference>
<dbReference type="PANTHER" id="PTHR43290">
    <property type="entry name" value="MEVALONATE KINASE"/>
    <property type="match status" value="1"/>
</dbReference>
<dbReference type="PANTHER" id="PTHR43290:SF2">
    <property type="entry name" value="MEVALONATE KINASE"/>
    <property type="match status" value="1"/>
</dbReference>
<dbReference type="OrthoDB" id="9764892at2"/>
<evidence type="ECO:0000313" key="12">
    <source>
        <dbReference type="EMBL" id="EOW83819.1"/>
    </source>
</evidence>
<dbReference type="Proteomes" id="UP000014113">
    <property type="component" value="Unassembled WGS sequence"/>
</dbReference>
<evidence type="ECO:0000256" key="2">
    <source>
        <dbReference type="ARBA" id="ARBA00022516"/>
    </source>
</evidence>
<dbReference type="NCBIfam" id="TIGR00549">
    <property type="entry name" value="mevalon_kin"/>
    <property type="match status" value="1"/>
</dbReference>
<sequence>MKEHGIGQATGKIILIGEHAVVYGQPAIAFPFNGVGVTATVQKATIDTLDSAYFTGKFDQLAHTEQMQSVYRLIQKLKNDLQAPNFALKIESTIPAERGMGSSAAVAVAITRAFFDWQEQTLTDEALTSYVNFSEQIAHDNPSGIDAAATSGTNPILFEKGQPYQHFPLNIDAYLLVADTQIKGRTREAVKAVAELKKVDPDTVDMALNRLGRNTKHAQQAIIHNQSALLGKVMTDSHYVLRYLSVSNELLDRAVLTAINHGALGAKLTGGGRGGCLLVLTDTLATAQKIQEQFAQLGITKTWLQGLGVYQNA</sequence>
<evidence type="ECO:0000256" key="8">
    <source>
        <dbReference type="ARBA" id="ARBA00023098"/>
    </source>
</evidence>
<dbReference type="Gene3D" id="3.30.70.890">
    <property type="entry name" value="GHMP kinase, C-terminal domain"/>
    <property type="match status" value="1"/>
</dbReference>
<gene>
    <name evidence="12" type="ORF">I568_01621</name>
</gene>
<protein>
    <submittedName>
        <fullName evidence="12">Mevalonate kinase</fullName>
    </submittedName>
</protein>
<dbReference type="InterPro" id="IPR006204">
    <property type="entry name" value="GHMP_kinase_N_dom"/>
</dbReference>
<proteinExistence type="predicted"/>
<evidence type="ECO:0000256" key="9">
    <source>
        <dbReference type="ARBA" id="ARBA00029438"/>
    </source>
</evidence>
<keyword evidence="7" id="KW-0460">Magnesium</keyword>
<accession>S0K0V2</accession>
<dbReference type="eggNOG" id="COG1577">
    <property type="taxonomic scope" value="Bacteria"/>
</dbReference>
<evidence type="ECO:0000256" key="3">
    <source>
        <dbReference type="ARBA" id="ARBA00022679"/>
    </source>
</evidence>
<dbReference type="InterPro" id="IPR013750">
    <property type="entry name" value="GHMP_kinase_C_dom"/>
</dbReference>
<comment type="caution">
    <text evidence="12">The sequence shown here is derived from an EMBL/GenBank/DDBJ whole genome shotgun (WGS) entry which is preliminary data.</text>
</comment>
<evidence type="ECO:0000256" key="6">
    <source>
        <dbReference type="ARBA" id="ARBA00022840"/>
    </source>
</evidence>
<dbReference type="InterPro" id="IPR006205">
    <property type="entry name" value="Mev_gal_kin"/>
</dbReference>
<evidence type="ECO:0000313" key="13">
    <source>
        <dbReference type="Proteomes" id="UP000014113"/>
    </source>
</evidence>
<evidence type="ECO:0000256" key="1">
    <source>
        <dbReference type="ARBA" id="ARBA00022490"/>
    </source>
</evidence>
<dbReference type="InterPro" id="IPR020568">
    <property type="entry name" value="Ribosomal_Su5_D2-typ_SF"/>
</dbReference>
<evidence type="ECO:0000256" key="7">
    <source>
        <dbReference type="ARBA" id="ARBA00022842"/>
    </source>
</evidence>
<dbReference type="STRING" id="1121865.OMW_02410"/>
<reference evidence="12 13" key="1">
    <citation type="submission" date="2013-03" db="EMBL/GenBank/DDBJ databases">
        <title>The Genome Sequence of Enterococcus columbae ATCC_51263 (PacBio/Illumina hybrid assembly).</title>
        <authorList>
            <consortium name="The Broad Institute Genomics Platform"/>
            <consortium name="The Broad Institute Genome Sequencing Center for Infectious Disease"/>
            <person name="Earl A."/>
            <person name="Russ C."/>
            <person name="Gilmore M."/>
            <person name="Surin D."/>
            <person name="Walker B."/>
            <person name="Young S."/>
            <person name="Zeng Q."/>
            <person name="Gargeya S."/>
            <person name="Fitzgerald M."/>
            <person name="Haas B."/>
            <person name="Abouelleil A."/>
            <person name="Allen A.W."/>
            <person name="Alvarado L."/>
            <person name="Arachchi H.M."/>
            <person name="Berlin A.M."/>
            <person name="Chapman S.B."/>
            <person name="Gainer-Dewar J."/>
            <person name="Goldberg J."/>
            <person name="Griggs A."/>
            <person name="Gujja S."/>
            <person name="Hansen M."/>
            <person name="Howarth C."/>
            <person name="Imamovic A."/>
            <person name="Ireland A."/>
            <person name="Larimer J."/>
            <person name="McCowan C."/>
            <person name="Murphy C."/>
            <person name="Pearson M."/>
            <person name="Poon T.W."/>
            <person name="Priest M."/>
            <person name="Roberts A."/>
            <person name="Saif S."/>
            <person name="Shea T."/>
            <person name="Sisk P."/>
            <person name="Sykes S."/>
            <person name="Wortman J."/>
            <person name="Nusbaum C."/>
            <person name="Birren B."/>
        </authorList>
    </citation>
    <scope>NUCLEOTIDE SEQUENCE [LARGE SCALE GENOMIC DNA]</scope>
    <source>
        <strain evidence="12 13">ATCC 51263</strain>
    </source>
</reference>
<dbReference type="SUPFAM" id="SSF55060">
    <property type="entry name" value="GHMP Kinase, C-terminal domain"/>
    <property type="match status" value="1"/>
</dbReference>
<keyword evidence="5 12" id="KW-0418">Kinase</keyword>
<dbReference type="PRINTS" id="PR00959">
    <property type="entry name" value="MEVGALKINASE"/>
</dbReference>
<keyword evidence="2" id="KW-0444">Lipid biosynthesis</keyword>
<keyword evidence="4" id="KW-0547">Nucleotide-binding</keyword>
<dbReference type="GO" id="GO:0005524">
    <property type="term" value="F:ATP binding"/>
    <property type="evidence" value="ECO:0007669"/>
    <property type="project" value="UniProtKB-KW"/>
</dbReference>
<evidence type="ECO:0000256" key="5">
    <source>
        <dbReference type="ARBA" id="ARBA00022777"/>
    </source>
</evidence>
<dbReference type="Pfam" id="PF00288">
    <property type="entry name" value="GHMP_kinases_N"/>
    <property type="match status" value="1"/>
</dbReference>
<evidence type="ECO:0000259" key="11">
    <source>
        <dbReference type="Pfam" id="PF08544"/>
    </source>
</evidence>
<feature type="domain" description="GHMP kinase N-terminal" evidence="10">
    <location>
        <begin position="70"/>
        <end position="149"/>
    </location>
</feature>
<dbReference type="GO" id="GO:0004496">
    <property type="term" value="F:mevalonate kinase activity"/>
    <property type="evidence" value="ECO:0007669"/>
    <property type="project" value="InterPro"/>
</dbReference>
<feature type="domain" description="GHMP kinase C-terminal" evidence="11">
    <location>
        <begin position="220"/>
        <end position="297"/>
    </location>
</feature>
<organism evidence="12 13">
    <name type="scientific">Enterococcus columbae DSM 7374 = ATCC 51263</name>
    <dbReference type="NCBI Taxonomy" id="1121865"/>
    <lineage>
        <taxon>Bacteria</taxon>
        <taxon>Bacillati</taxon>
        <taxon>Bacillota</taxon>
        <taxon>Bacilli</taxon>
        <taxon>Lactobacillales</taxon>
        <taxon>Enterococcaceae</taxon>
        <taxon>Enterococcus</taxon>
    </lineage>
</organism>
<dbReference type="GO" id="GO:0005829">
    <property type="term" value="C:cytosol"/>
    <property type="evidence" value="ECO:0007669"/>
    <property type="project" value="TreeGrafter"/>
</dbReference>
<keyword evidence="6" id="KW-0067">ATP-binding</keyword>
<dbReference type="RefSeq" id="WP_016184491.1">
    <property type="nucleotide sequence ID" value="NZ_JXKI01000008.1"/>
</dbReference>
<keyword evidence="13" id="KW-1185">Reference proteome</keyword>
<dbReference type="AlphaFoldDB" id="S0K0V2"/>
<dbReference type="SUPFAM" id="SSF54211">
    <property type="entry name" value="Ribosomal protein S5 domain 2-like"/>
    <property type="match status" value="1"/>
</dbReference>
<evidence type="ECO:0000259" key="10">
    <source>
        <dbReference type="Pfam" id="PF00288"/>
    </source>
</evidence>
<dbReference type="Gene3D" id="3.30.230.10">
    <property type="match status" value="1"/>
</dbReference>